<dbReference type="RefSeq" id="WP_057815032.1">
    <property type="nucleotide sequence ID" value="NZ_CP031598.1"/>
</dbReference>
<comment type="subunit">
    <text evidence="2">The complex is composed of two ATP-binding proteins (LsrA), two transmembrane proteins (LsrC and LsrD) and a solute-binding protein (LsrB).</text>
</comment>
<dbReference type="GO" id="GO:0022857">
    <property type="term" value="F:transmembrane transporter activity"/>
    <property type="evidence" value="ECO:0007669"/>
    <property type="project" value="InterPro"/>
</dbReference>
<keyword evidence="7 11" id="KW-1133">Transmembrane helix</keyword>
<evidence type="ECO:0000256" key="8">
    <source>
        <dbReference type="ARBA" id="ARBA00023136"/>
    </source>
</evidence>
<dbReference type="PANTHER" id="PTHR32196:SF71">
    <property type="entry name" value="AUTOINDUCER 2 IMPORT SYSTEM PERMEASE PROTEIN LSRD"/>
    <property type="match status" value="1"/>
</dbReference>
<proteinExistence type="predicted"/>
<keyword evidence="4" id="KW-1003">Cell membrane</keyword>
<dbReference type="Proteomes" id="UP000051401">
    <property type="component" value="Unassembled WGS sequence"/>
</dbReference>
<feature type="transmembrane region" description="Helical" evidence="11">
    <location>
        <begin position="104"/>
        <end position="127"/>
    </location>
</feature>
<keyword evidence="6 11" id="KW-0812">Transmembrane</keyword>
<feature type="transmembrane region" description="Helical" evidence="11">
    <location>
        <begin position="26"/>
        <end position="46"/>
    </location>
</feature>
<protein>
    <recommendedName>
        <fullName evidence="10">Autoinducer 2 import system permease protein LsrD</fullName>
    </recommendedName>
</protein>
<evidence type="ECO:0000313" key="13">
    <source>
        <dbReference type="EMBL" id="QEW25735.1"/>
    </source>
</evidence>
<dbReference type="GO" id="GO:0005886">
    <property type="term" value="C:plasma membrane"/>
    <property type="evidence" value="ECO:0007669"/>
    <property type="project" value="UniProtKB-SubCell"/>
</dbReference>
<evidence type="ECO:0000256" key="3">
    <source>
        <dbReference type="ARBA" id="ARBA00022448"/>
    </source>
</evidence>
<sequence>MMEADKSRARTGGGEGLNLAAVMEKWGLYMFLGLLLAVAAVTSPAFLAPENIVNVLTIAAPLGMVVIGQVFVILVRGLDLSVASLMATVAVMATAFKATDDSMIPAIFAAALVMSALVGLVNGWLVARRGVSPFLATLATMIILQGARFAYTGGAPISTLPPGMSWLASGRVMGIPVNLIALLLLALVAGVLLHKSRLGRQIYMVGTNPQAARLNGLSPDRITILCYVICSVCAGIGGLFLLGYVGTVSNWVGQGYELDSIVAAVMGGVALSGGRGTVVGALTGVVVLVVISNLVLLLGFPIELQEVIKGIIIVGAAAFYRTRLM</sequence>
<evidence type="ECO:0000256" key="11">
    <source>
        <dbReference type="SAM" id="Phobius"/>
    </source>
</evidence>
<dbReference type="PANTHER" id="PTHR32196">
    <property type="entry name" value="ABC TRANSPORTER PERMEASE PROTEIN YPHD-RELATED-RELATED"/>
    <property type="match status" value="1"/>
</dbReference>
<dbReference type="Proteomes" id="UP000325785">
    <property type="component" value="Chromosome"/>
</dbReference>
<evidence type="ECO:0000313" key="14">
    <source>
        <dbReference type="Proteomes" id="UP000051401"/>
    </source>
</evidence>
<comment type="subcellular location">
    <subcellularLocation>
        <location evidence="1">Cell membrane</location>
        <topology evidence="1">Multi-pass membrane protein</topology>
    </subcellularLocation>
</comment>
<feature type="transmembrane region" description="Helical" evidence="11">
    <location>
        <begin position="80"/>
        <end position="98"/>
    </location>
</feature>
<evidence type="ECO:0000313" key="12">
    <source>
        <dbReference type="EMBL" id="KRS18685.1"/>
    </source>
</evidence>
<dbReference type="InterPro" id="IPR001851">
    <property type="entry name" value="ABC_transp_permease"/>
</dbReference>
<evidence type="ECO:0000256" key="10">
    <source>
        <dbReference type="ARBA" id="ARBA00039381"/>
    </source>
</evidence>
<dbReference type="AlphaFoldDB" id="A0A0T5PC54"/>
<dbReference type="PATRIC" id="fig|540747.5.peg.3965"/>
<evidence type="ECO:0000256" key="6">
    <source>
        <dbReference type="ARBA" id="ARBA00022692"/>
    </source>
</evidence>
<feature type="transmembrane region" description="Helical" evidence="11">
    <location>
        <begin position="171"/>
        <end position="193"/>
    </location>
</feature>
<keyword evidence="3" id="KW-0813">Transport</keyword>
<dbReference type="Pfam" id="PF02653">
    <property type="entry name" value="BPD_transp_2"/>
    <property type="match status" value="1"/>
</dbReference>
<evidence type="ECO:0000256" key="9">
    <source>
        <dbReference type="ARBA" id="ARBA00025439"/>
    </source>
</evidence>
<feature type="transmembrane region" description="Helical" evidence="11">
    <location>
        <begin position="222"/>
        <end position="245"/>
    </location>
</feature>
<dbReference type="EMBL" id="LAXI01000003">
    <property type="protein sequence ID" value="KRS18685.1"/>
    <property type="molecule type" value="Genomic_DNA"/>
</dbReference>
<comment type="function">
    <text evidence="9">Part of the ABC transporter complex LsrABCD involved in autoinducer 2 (AI-2) import. Probably responsible for the translocation of the substrate across the membrane.</text>
</comment>
<gene>
    <name evidence="13" type="primary">rbsC_4</name>
    <name evidence="13" type="ORF">RIdsm_01524</name>
    <name evidence="12" type="ORF">XM52_07950</name>
</gene>
<accession>A0A0T5PC54</accession>
<feature type="transmembrane region" description="Helical" evidence="11">
    <location>
        <begin position="52"/>
        <end position="73"/>
    </location>
</feature>
<dbReference type="EMBL" id="CP031598">
    <property type="protein sequence ID" value="QEW25735.1"/>
    <property type="molecule type" value="Genomic_DNA"/>
</dbReference>
<evidence type="ECO:0000313" key="15">
    <source>
        <dbReference type="Proteomes" id="UP000325785"/>
    </source>
</evidence>
<dbReference type="KEGG" id="rid:RIdsm_01524"/>
<reference evidence="13 15" key="2">
    <citation type="submission" date="2018-08" db="EMBL/GenBank/DDBJ databases">
        <title>Genetic Globetrotter - A new plasmid hitch-hiking vast phylogenetic and geographic distances.</title>
        <authorList>
            <person name="Vollmers J."/>
            <person name="Petersen J."/>
        </authorList>
    </citation>
    <scope>NUCLEOTIDE SEQUENCE [LARGE SCALE GENOMIC DNA]</scope>
    <source>
        <strain evidence="13 15">DSM 26383</strain>
    </source>
</reference>
<dbReference type="CDD" id="cd06579">
    <property type="entry name" value="TM_PBP1_transp_AraH_like"/>
    <property type="match status" value="1"/>
</dbReference>
<keyword evidence="8 11" id="KW-0472">Membrane</keyword>
<feature type="transmembrane region" description="Helical" evidence="11">
    <location>
        <begin position="134"/>
        <end position="151"/>
    </location>
</feature>
<keyword evidence="5" id="KW-0997">Cell inner membrane</keyword>
<feature type="transmembrane region" description="Helical" evidence="11">
    <location>
        <begin position="278"/>
        <end position="301"/>
    </location>
</feature>
<evidence type="ECO:0000256" key="1">
    <source>
        <dbReference type="ARBA" id="ARBA00004651"/>
    </source>
</evidence>
<dbReference type="STRING" id="540747.SAMN04488031_10422"/>
<evidence type="ECO:0000256" key="4">
    <source>
        <dbReference type="ARBA" id="ARBA00022475"/>
    </source>
</evidence>
<evidence type="ECO:0000256" key="5">
    <source>
        <dbReference type="ARBA" id="ARBA00022519"/>
    </source>
</evidence>
<keyword evidence="14" id="KW-1185">Reference proteome</keyword>
<evidence type="ECO:0000256" key="7">
    <source>
        <dbReference type="ARBA" id="ARBA00022989"/>
    </source>
</evidence>
<evidence type="ECO:0000256" key="2">
    <source>
        <dbReference type="ARBA" id="ARBA00011262"/>
    </source>
</evidence>
<organism evidence="12 14">
    <name type="scientific">Roseovarius indicus</name>
    <dbReference type="NCBI Taxonomy" id="540747"/>
    <lineage>
        <taxon>Bacteria</taxon>
        <taxon>Pseudomonadati</taxon>
        <taxon>Pseudomonadota</taxon>
        <taxon>Alphaproteobacteria</taxon>
        <taxon>Rhodobacterales</taxon>
        <taxon>Roseobacteraceae</taxon>
        <taxon>Roseovarius</taxon>
    </lineage>
</organism>
<name>A0A0T5PC54_9RHOB</name>
<reference evidence="12 14" key="1">
    <citation type="submission" date="2015-04" db="EMBL/GenBank/DDBJ databases">
        <title>The draft genome sequence of Roseovarius indicus B108T.</title>
        <authorList>
            <person name="Li G."/>
            <person name="Lai Q."/>
            <person name="Shao Z."/>
            <person name="Yan P."/>
        </authorList>
    </citation>
    <scope>NUCLEOTIDE SEQUENCE [LARGE SCALE GENOMIC DNA]</scope>
    <source>
        <strain evidence="12 14">B108</strain>
    </source>
</reference>